<reference evidence="1 2" key="1">
    <citation type="submission" date="2018-06" db="EMBL/GenBank/DDBJ databases">
        <authorList>
            <consortium name="Pathogen Informatics"/>
            <person name="Doyle S."/>
        </authorList>
    </citation>
    <scope>NUCLEOTIDE SEQUENCE [LARGE SCALE GENOMIC DNA]</scope>
    <source>
        <strain evidence="1 2">NCTC9836</strain>
    </source>
</reference>
<keyword evidence="2" id="KW-1185">Reference proteome</keyword>
<protein>
    <submittedName>
        <fullName evidence="1">Uncharacterized protein</fullName>
    </submittedName>
</protein>
<accession>A0A381J6W1</accession>
<dbReference type="EMBL" id="UFWZ01000001">
    <property type="protein sequence ID" value="SUY46971.1"/>
    <property type="molecule type" value="Genomic_DNA"/>
</dbReference>
<proteinExistence type="predicted"/>
<dbReference type="OrthoDB" id="2162583at2"/>
<dbReference type="AlphaFoldDB" id="A0A381J6W1"/>
<dbReference type="Proteomes" id="UP000254664">
    <property type="component" value="Unassembled WGS sequence"/>
</dbReference>
<dbReference type="RefSeq" id="WP_115640983.1">
    <property type="nucleotide sequence ID" value="NZ_UFWZ01000001.1"/>
</dbReference>
<name>A0A381J6W1_9CLOT</name>
<evidence type="ECO:0000313" key="2">
    <source>
        <dbReference type="Proteomes" id="UP000254664"/>
    </source>
</evidence>
<evidence type="ECO:0000313" key="1">
    <source>
        <dbReference type="EMBL" id="SUY46971.1"/>
    </source>
</evidence>
<sequence>MKLFRQGKVDEGLELIVDMMIENNKDEVVFKKLTELYDYFVHNKEGLVPYKLRDNITMPTAPEGLIDTVILEIPLSASAVNKKGTKSKEYKIHTAPIPYSGDPVSLGRKVMQKLCGLKGFGSFSYN</sequence>
<gene>
    <name evidence="1" type="ORF">NCTC9836_01292</name>
</gene>
<organism evidence="1 2">
    <name type="scientific">Clostridium putrefaciens</name>
    <dbReference type="NCBI Taxonomy" id="99675"/>
    <lineage>
        <taxon>Bacteria</taxon>
        <taxon>Bacillati</taxon>
        <taxon>Bacillota</taxon>
        <taxon>Clostridia</taxon>
        <taxon>Eubacteriales</taxon>
        <taxon>Clostridiaceae</taxon>
        <taxon>Clostridium</taxon>
    </lineage>
</organism>